<dbReference type="SUPFAM" id="SSF52540">
    <property type="entry name" value="P-loop containing nucleoside triphosphate hydrolases"/>
    <property type="match status" value="1"/>
</dbReference>
<proteinExistence type="predicted"/>
<keyword evidence="3" id="KW-1003">Cell membrane</keyword>
<dbReference type="KEGG" id="eio:H9L01_03120"/>
<dbReference type="InterPro" id="IPR027417">
    <property type="entry name" value="P-loop_NTPase"/>
</dbReference>
<evidence type="ECO:0000256" key="7">
    <source>
        <dbReference type="ARBA" id="ARBA00022989"/>
    </source>
</evidence>
<accession>A0A7G9S0J9</accession>
<dbReference type="Gene3D" id="3.40.50.300">
    <property type="entry name" value="P-loop containing nucleotide triphosphate hydrolases"/>
    <property type="match status" value="1"/>
</dbReference>
<dbReference type="Pfam" id="PF00664">
    <property type="entry name" value="ABC_membrane"/>
    <property type="match status" value="1"/>
</dbReference>
<dbReference type="Proteomes" id="UP000515928">
    <property type="component" value="Chromosome"/>
</dbReference>
<keyword evidence="5" id="KW-0547">Nucleotide-binding</keyword>
<dbReference type="GO" id="GO:0005886">
    <property type="term" value="C:plasma membrane"/>
    <property type="evidence" value="ECO:0007669"/>
    <property type="project" value="UniProtKB-SubCell"/>
</dbReference>
<dbReference type="Pfam" id="PF00005">
    <property type="entry name" value="ABC_tran"/>
    <property type="match status" value="1"/>
</dbReference>
<keyword evidence="2" id="KW-0813">Transport</keyword>
<evidence type="ECO:0000256" key="4">
    <source>
        <dbReference type="ARBA" id="ARBA00022692"/>
    </source>
</evidence>
<dbReference type="PANTHER" id="PTHR43394">
    <property type="entry name" value="ATP-DEPENDENT PERMEASE MDL1, MITOCHONDRIAL"/>
    <property type="match status" value="1"/>
</dbReference>
<name>A0A7G9S0J9_9FIRM</name>
<dbReference type="Gene3D" id="1.20.1560.10">
    <property type="entry name" value="ABC transporter type 1, transmembrane domain"/>
    <property type="match status" value="1"/>
</dbReference>
<dbReference type="RefSeq" id="WP_187534574.1">
    <property type="nucleotide sequence ID" value="NZ_CBCSHU010000006.1"/>
</dbReference>
<keyword evidence="7 9" id="KW-1133">Transmembrane helix</keyword>
<gene>
    <name evidence="12" type="ORF">H9L01_03120</name>
</gene>
<keyword evidence="6 12" id="KW-0067">ATP-binding</keyword>
<evidence type="ECO:0000256" key="5">
    <source>
        <dbReference type="ARBA" id="ARBA00022741"/>
    </source>
</evidence>
<evidence type="ECO:0000256" key="1">
    <source>
        <dbReference type="ARBA" id="ARBA00004651"/>
    </source>
</evidence>
<keyword evidence="13" id="KW-1185">Reference proteome</keyword>
<dbReference type="PROSITE" id="PS50929">
    <property type="entry name" value="ABC_TM1F"/>
    <property type="match status" value="1"/>
</dbReference>
<dbReference type="PROSITE" id="PS50893">
    <property type="entry name" value="ABC_TRANSPORTER_2"/>
    <property type="match status" value="1"/>
</dbReference>
<feature type="transmembrane region" description="Helical" evidence="9">
    <location>
        <begin position="154"/>
        <end position="176"/>
    </location>
</feature>
<evidence type="ECO:0000313" key="12">
    <source>
        <dbReference type="EMBL" id="QNN61374.1"/>
    </source>
</evidence>
<dbReference type="SMART" id="SM00382">
    <property type="entry name" value="AAA"/>
    <property type="match status" value="1"/>
</dbReference>
<sequence>MDLFLVYIKKYKGAFIGSFLLVGITVVTMLIQPNILSLIINSIVVSDTSTIRYYGMVLIGLALLGLVAGILNTVLASKVSQRIGSDIRESIFSKVQTFSYSNIEKFSASNLVIRLTNDSQQAQNLVVIILMSLMRIPLMFIGSLILAIMTMPQLWWVILLVLVLVILVVMVSFGMMGPKFAKIQHYLENINAIAKENFMGMRVVKSFVQEDAEIKKFNTEGEKLTHEIIVVGYIFSFMIPTFFLIMDGMSAFVIFMIGNMTEIDPAVIGSTVKFISYLVMVMMSLMIGGMMVSFASRAFVSVSRINEVLNTKADMTFNEEGPHLDNGSISFDNVSFTYLGQDKPTLQDISFTINHGETIGVVGATGSGKSTLVQLMARIYDPSSGDIIVGNHPFPTISKSSYHQDISLVLQRPVLFSGTIADTLRQGKADATLEEMVRAAEIAQALEFIEKEASQFEATVYQRGANFSGGQKQRLSIARGLIGNPKILILDDSTSALDAHSEKLVREGLIEKLTETTQVIISQKISSIVHADNILVLDEGRLVAQGKHHDLIQNSDVYREIFETQKGRDDHADQHPNNDGKEF</sequence>
<protein>
    <submittedName>
        <fullName evidence="12">ABC transporter ATP-binding protein</fullName>
    </submittedName>
</protein>
<keyword evidence="4 9" id="KW-0812">Transmembrane</keyword>
<evidence type="ECO:0000256" key="3">
    <source>
        <dbReference type="ARBA" id="ARBA00022475"/>
    </source>
</evidence>
<dbReference type="GO" id="GO:0016887">
    <property type="term" value="F:ATP hydrolysis activity"/>
    <property type="evidence" value="ECO:0007669"/>
    <property type="project" value="InterPro"/>
</dbReference>
<evidence type="ECO:0000259" key="11">
    <source>
        <dbReference type="PROSITE" id="PS50929"/>
    </source>
</evidence>
<dbReference type="SUPFAM" id="SSF90123">
    <property type="entry name" value="ABC transporter transmembrane region"/>
    <property type="match status" value="1"/>
</dbReference>
<feature type="transmembrane region" description="Helical" evidence="9">
    <location>
        <begin position="12"/>
        <end position="31"/>
    </location>
</feature>
<feature type="transmembrane region" description="Helical" evidence="9">
    <location>
        <begin position="274"/>
        <end position="295"/>
    </location>
</feature>
<comment type="subcellular location">
    <subcellularLocation>
        <location evidence="1">Cell membrane</location>
        <topology evidence="1">Multi-pass membrane protein</topology>
    </subcellularLocation>
</comment>
<evidence type="ECO:0000256" key="6">
    <source>
        <dbReference type="ARBA" id="ARBA00022840"/>
    </source>
</evidence>
<dbReference type="PANTHER" id="PTHR43394:SF1">
    <property type="entry name" value="ATP-BINDING CASSETTE SUB-FAMILY B MEMBER 10, MITOCHONDRIAL"/>
    <property type="match status" value="1"/>
</dbReference>
<dbReference type="GO" id="GO:0015421">
    <property type="term" value="F:ABC-type oligopeptide transporter activity"/>
    <property type="evidence" value="ECO:0007669"/>
    <property type="project" value="TreeGrafter"/>
</dbReference>
<feature type="domain" description="ABC transmembrane type-1" evidence="11">
    <location>
        <begin position="16"/>
        <end position="297"/>
    </location>
</feature>
<dbReference type="PROSITE" id="PS00211">
    <property type="entry name" value="ABC_TRANSPORTER_1"/>
    <property type="match status" value="1"/>
</dbReference>
<feature type="transmembrane region" description="Helical" evidence="9">
    <location>
        <begin position="51"/>
        <end position="75"/>
    </location>
</feature>
<dbReference type="FunFam" id="3.40.50.300:FF:000221">
    <property type="entry name" value="Multidrug ABC transporter ATP-binding protein"/>
    <property type="match status" value="1"/>
</dbReference>
<keyword evidence="8 9" id="KW-0472">Membrane</keyword>
<feature type="domain" description="ABC transporter" evidence="10">
    <location>
        <begin position="329"/>
        <end position="564"/>
    </location>
</feature>
<reference evidence="12 13" key="1">
    <citation type="submission" date="2020-08" db="EMBL/GenBank/DDBJ databases">
        <title>Genome sequence of Erysipelothrix inopinata DSM 15511T.</title>
        <authorList>
            <person name="Hyun D.-W."/>
            <person name="Bae J.-W."/>
        </authorList>
    </citation>
    <scope>NUCLEOTIDE SEQUENCE [LARGE SCALE GENOMIC DNA]</scope>
    <source>
        <strain evidence="12 13">DSM 15511</strain>
    </source>
</reference>
<dbReference type="CDD" id="cd18548">
    <property type="entry name" value="ABC_6TM_Tm287_like"/>
    <property type="match status" value="1"/>
</dbReference>
<dbReference type="EMBL" id="CP060715">
    <property type="protein sequence ID" value="QNN61374.1"/>
    <property type="molecule type" value="Genomic_DNA"/>
</dbReference>
<dbReference type="InterPro" id="IPR017871">
    <property type="entry name" value="ABC_transporter-like_CS"/>
</dbReference>
<evidence type="ECO:0000313" key="13">
    <source>
        <dbReference type="Proteomes" id="UP000515928"/>
    </source>
</evidence>
<evidence type="ECO:0000256" key="8">
    <source>
        <dbReference type="ARBA" id="ARBA00023136"/>
    </source>
</evidence>
<dbReference type="InterPro" id="IPR003439">
    <property type="entry name" value="ABC_transporter-like_ATP-bd"/>
</dbReference>
<evidence type="ECO:0000256" key="2">
    <source>
        <dbReference type="ARBA" id="ARBA00022448"/>
    </source>
</evidence>
<organism evidence="12 13">
    <name type="scientific">Erysipelothrix inopinata</name>
    <dbReference type="NCBI Taxonomy" id="225084"/>
    <lineage>
        <taxon>Bacteria</taxon>
        <taxon>Bacillati</taxon>
        <taxon>Bacillota</taxon>
        <taxon>Erysipelotrichia</taxon>
        <taxon>Erysipelotrichales</taxon>
        <taxon>Erysipelotrichaceae</taxon>
        <taxon>Erysipelothrix</taxon>
    </lineage>
</organism>
<feature type="transmembrane region" description="Helical" evidence="9">
    <location>
        <begin position="228"/>
        <end position="254"/>
    </location>
</feature>
<dbReference type="InterPro" id="IPR039421">
    <property type="entry name" value="Type_1_exporter"/>
</dbReference>
<dbReference type="InterPro" id="IPR011527">
    <property type="entry name" value="ABC1_TM_dom"/>
</dbReference>
<evidence type="ECO:0000259" key="10">
    <source>
        <dbReference type="PROSITE" id="PS50893"/>
    </source>
</evidence>
<dbReference type="InterPro" id="IPR003593">
    <property type="entry name" value="AAA+_ATPase"/>
</dbReference>
<evidence type="ECO:0000256" key="9">
    <source>
        <dbReference type="SAM" id="Phobius"/>
    </source>
</evidence>
<feature type="transmembrane region" description="Helical" evidence="9">
    <location>
        <begin position="125"/>
        <end position="148"/>
    </location>
</feature>
<dbReference type="GO" id="GO:0005524">
    <property type="term" value="F:ATP binding"/>
    <property type="evidence" value="ECO:0007669"/>
    <property type="project" value="UniProtKB-KW"/>
</dbReference>
<dbReference type="AlphaFoldDB" id="A0A7G9S0J9"/>
<dbReference type="InterPro" id="IPR036640">
    <property type="entry name" value="ABC1_TM_sf"/>
</dbReference>